<dbReference type="STRING" id="1294263.JCM21531_1620"/>
<name>W4V617_9FIRM</name>
<dbReference type="CDD" id="cd02440">
    <property type="entry name" value="AdoMet_MTases"/>
    <property type="match status" value="1"/>
</dbReference>
<dbReference type="InterPro" id="IPR013217">
    <property type="entry name" value="Methyltransf_12"/>
</dbReference>
<reference evidence="2" key="1">
    <citation type="journal article" date="2014" name="Genome Announc.">
        <title>Draft Genome Sequence of Clostridium straminisolvens Strain JCM 21531T, Isolated from a Cellulose-Degrading Bacterial Community.</title>
        <authorList>
            <person name="Yuki M."/>
            <person name="Oshima K."/>
            <person name="Suda W."/>
            <person name="Sakamoto M."/>
            <person name="Kitamura K."/>
            <person name="Iida T."/>
            <person name="Hattori M."/>
            <person name="Ohkuma M."/>
        </authorList>
    </citation>
    <scope>NUCLEOTIDE SEQUENCE [LARGE SCALE GENOMIC DNA]</scope>
    <source>
        <strain evidence="2">JCM 21531</strain>
    </source>
</reference>
<dbReference type="Pfam" id="PF08242">
    <property type="entry name" value="Methyltransf_12"/>
    <property type="match status" value="1"/>
</dbReference>
<feature type="domain" description="Methyltransferase type 12" evidence="1">
    <location>
        <begin position="49"/>
        <end position="153"/>
    </location>
</feature>
<evidence type="ECO:0000259" key="1">
    <source>
        <dbReference type="Pfam" id="PF08242"/>
    </source>
</evidence>
<dbReference type="Gene3D" id="3.40.50.150">
    <property type="entry name" value="Vaccinia Virus protein VP39"/>
    <property type="match status" value="1"/>
</dbReference>
<dbReference type="Proteomes" id="UP000019109">
    <property type="component" value="Unassembled WGS sequence"/>
</dbReference>
<evidence type="ECO:0000313" key="3">
    <source>
        <dbReference type="Proteomes" id="UP000019109"/>
    </source>
</evidence>
<evidence type="ECO:0000313" key="2">
    <source>
        <dbReference type="EMBL" id="GAE88194.1"/>
    </source>
</evidence>
<dbReference type="AlphaFoldDB" id="W4V617"/>
<dbReference type="SUPFAM" id="SSF53335">
    <property type="entry name" value="S-adenosyl-L-methionine-dependent methyltransferases"/>
    <property type="match status" value="1"/>
</dbReference>
<organism evidence="2 3">
    <name type="scientific">Acetivibrio straminisolvens JCM 21531</name>
    <dbReference type="NCBI Taxonomy" id="1294263"/>
    <lineage>
        <taxon>Bacteria</taxon>
        <taxon>Bacillati</taxon>
        <taxon>Bacillota</taxon>
        <taxon>Clostridia</taxon>
        <taxon>Eubacteriales</taxon>
        <taxon>Oscillospiraceae</taxon>
        <taxon>Acetivibrio</taxon>
    </lineage>
</organism>
<gene>
    <name evidence="2" type="ORF">JCM21531_1620</name>
</gene>
<dbReference type="OrthoDB" id="7365827at2"/>
<proteinExistence type="predicted"/>
<dbReference type="RefSeq" id="WP_054847011.1">
    <property type="nucleotide sequence ID" value="NZ_BAVR01000015.1"/>
</dbReference>
<sequence>METVSSWKNKMVVESFIKGQRAALPNAIDQLNVMLHILRHNEVPTKTFVDLGGGDGILSHLILEQFREARGYVLDFSDPMIEAANKRLEKYLDRVKIIKCDIAFPDWHEKIFTGGMEKVDAFVSGYCIHHLHHGRKYELYQEIYDRLEHNGLFINIEHVASKSAWGEMLSDEAFIDSIFEYEKNLENARSREQISKDFHNREDKKTIYCFLWKLSANG</sequence>
<dbReference type="InterPro" id="IPR029063">
    <property type="entry name" value="SAM-dependent_MTases_sf"/>
</dbReference>
<protein>
    <recommendedName>
        <fullName evidence="1">Methyltransferase type 12 domain-containing protein</fullName>
    </recommendedName>
</protein>
<keyword evidence="3" id="KW-1185">Reference proteome</keyword>
<dbReference type="EMBL" id="BAVR01000015">
    <property type="protein sequence ID" value="GAE88194.1"/>
    <property type="molecule type" value="Genomic_DNA"/>
</dbReference>
<accession>W4V617</accession>
<comment type="caution">
    <text evidence="2">The sequence shown here is derived from an EMBL/GenBank/DDBJ whole genome shotgun (WGS) entry which is preliminary data.</text>
</comment>